<feature type="domain" description="Transglutaminase-like" evidence="2">
    <location>
        <begin position="418"/>
        <end position="488"/>
    </location>
</feature>
<dbReference type="Gene3D" id="3.10.620.30">
    <property type="match status" value="1"/>
</dbReference>
<dbReference type="InterPro" id="IPR021878">
    <property type="entry name" value="TgpA_N"/>
</dbReference>
<feature type="transmembrane region" description="Helical" evidence="1">
    <location>
        <begin position="166"/>
        <end position="185"/>
    </location>
</feature>
<dbReference type="PANTHER" id="PTHR42736:SF1">
    <property type="entry name" value="PROTEIN-GLUTAMINE GAMMA-GLUTAMYLTRANSFERASE"/>
    <property type="match status" value="1"/>
</dbReference>
<dbReference type="Pfam" id="PF11992">
    <property type="entry name" value="TgpA_N"/>
    <property type="match status" value="1"/>
</dbReference>
<protein>
    <recommendedName>
        <fullName evidence="2">Transglutaminase-like domain-containing protein</fullName>
    </recommendedName>
</protein>
<evidence type="ECO:0000256" key="1">
    <source>
        <dbReference type="SAM" id="Phobius"/>
    </source>
</evidence>
<keyword evidence="1" id="KW-0472">Membrane</keyword>
<dbReference type="InterPro" id="IPR002931">
    <property type="entry name" value="Transglutaminase-like"/>
</dbReference>
<dbReference type="InterPro" id="IPR052901">
    <property type="entry name" value="Bact_TGase-like"/>
</dbReference>
<evidence type="ECO:0000259" key="2">
    <source>
        <dbReference type="SMART" id="SM00460"/>
    </source>
</evidence>
<evidence type="ECO:0000313" key="4">
    <source>
        <dbReference type="Proteomes" id="UP001165089"/>
    </source>
</evidence>
<dbReference type="RefSeq" id="WP_285724407.1">
    <property type="nucleotide sequence ID" value="NZ_BSDD01000003.1"/>
</dbReference>
<proteinExistence type="predicted"/>
<evidence type="ECO:0000313" key="3">
    <source>
        <dbReference type="EMBL" id="GLH70059.1"/>
    </source>
</evidence>
<gene>
    <name evidence="3" type="ORF">GETHPA_15920</name>
</gene>
<dbReference type="SUPFAM" id="SSF54001">
    <property type="entry name" value="Cysteine proteinases"/>
    <property type="match status" value="1"/>
</dbReference>
<dbReference type="PANTHER" id="PTHR42736">
    <property type="entry name" value="PROTEIN-GLUTAMINE GAMMA-GLUTAMYLTRANSFERASE"/>
    <property type="match status" value="1"/>
</dbReference>
<dbReference type="SMART" id="SM00460">
    <property type="entry name" value="TGc"/>
    <property type="match status" value="1"/>
</dbReference>
<keyword evidence="4" id="KW-1185">Reference proteome</keyword>
<accession>A0ABQ5Q5M4</accession>
<comment type="caution">
    <text evidence="3">The sequence shown here is derived from an EMBL/GenBank/DDBJ whole genome shotgun (WGS) entry which is preliminary data.</text>
</comment>
<keyword evidence="1" id="KW-0812">Transmembrane</keyword>
<dbReference type="Proteomes" id="UP001165089">
    <property type="component" value="Unassembled WGS sequence"/>
</dbReference>
<reference evidence="3 4" key="1">
    <citation type="journal article" date="2023" name="Antonie Van Leeuwenhoek">
        <title>Mesoterricola silvestris gen. nov., sp. nov., Mesoterricola sediminis sp. nov., Geothrix oryzae sp. nov., Geothrix edaphica sp. nov., Geothrix rubra sp. nov., and Geothrix limicola sp. nov., six novel members of Acidobacteriota isolated from soils.</title>
        <authorList>
            <person name="Itoh H."/>
            <person name="Sugisawa Y."/>
            <person name="Mise K."/>
            <person name="Xu Z."/>
            <person name="Kuniyasu M."/>
            <person name="Ushijima N."/>
            <person name="Kawano K."/>
            <person name="Kobayashi E."/>
            <person name="Shiratori Y."/>
            <person name="Masuda Y."/>
            <person name="Senoo K."/>
        </authorList>
    </citation>
    <scope>NUCLEOTIDE SEQUENCE [LARGE SCALE GENOMIC DNA]</scope>
    <source>
        <strain evidence="3 4">Red803</strain>
    </source>
</reference>
<feature type="transmembrane region" description="Helical" evidence="1">
    <location>
        <begin position="76"/>
        <end position="95"/>
    </location>
</feature>
<name>A0ABQ5Q5M4_9BACT</name>
<dbReference type="EMBL" id="BSDD01000003">
    <property type="protein sequence ID" value="GLH70059.1"/>
    <property type="molecule type" value="Genomic_DNA"/>
</dbReference>
<organism evidence="3 4">
    <name type="scientific">Geothrix rubra</name>
    <dbReference type="NCBI Taxonomy" id="2927977"/>
    <lineage>
        <taxon>Bacteria</taxon>
        <taxon>Pseudomonadati</taxon>
        <taxon>Acidobacteriota</taxon>
        <taxon>Holophagae</taxon>
        <taxon>Holophagales</taxon>
        <taxon>Holophagaceae</taxon>
        <taxon>Geothrix</taxon>
    </lineage>
</organism>
<keyword evidence="1" id="KW-1133">Transmembrane helix</keyword>
<dbReference type="Pfam" id="PF01841">
    <property type="entry name" value="Transglut_core"/>
    <property type="match status" value="1"/>
</dbReference>
<sequence length="660" mass="73113">MALRWQRWLDHLPPWLAWGAAASTGVYDPGETALMALPLAAAAAVEVLRLDLSGIRRWLEAGALAFFVFDLFRGRGIFPVAIHTLFLLAGLRLALPRERPQRRQLLLMGFLLFLTSAVSTTDPVFLAWAVAWLLAAMAALLQQSWEASAVLRPGRAQPPPLRKTPLWALGAFAFGSVFFLMLPRVSLGLRPVPFLGLSSAFGQAGLSDHLDLSGQGPIQPNPEVVLRIIPPAGEQPGRDPRGAEGLGLLRGVVLESVRGFRWEVSEATPDAPNPPVLGDFRAPGDLRQAEFFLSPTPRGILPLPYGLFGIGRPPVPLRRGSGGSLRWRYPTPRALPLQVTWRPDRDGPQEPRLGPARWAQLTRLEPEHEAARRWSLRLAPQILQAPDLARTLEAALRGWRYTLDNPSGRAANPLEDFLDRTQAGHCEYFASAMALMLRARGVPARVVNGYRLGPWIAEGGYYRVSQDEAHSWVEYWDQGVWHVADPTPAAPAAGSEGGTGLGLLSRWTDALRYRWDRYVVRFSDQDQQAGFGWLRDRLSGWSWRWTPPARSTVGVLGGVAALWLLWRTRAFWRPRPADPDRIKALRPLLARLRRKVPPAAGETARGWLLRLGTHRPERREALARLADAVDAEAYGEGRPGPAADLARTEAGAWRGWRPTS</sequence>
<dbReference type="InterPro" id="IPR038765">
    <property type="entry name" value="Papain-like_cys_pep_sf"/>
</dbReference>